<dbReference type="PANTHER" id="PTHR46628">
    <property type="entry name" value="PIRNA BIOGENESIS PROTEIN EXD1"/>
    <property type="match status" value="1"/>
</dbReference>
<dbReference type="GO" id="GO:1990923">
    <property type="term" value="C:PET complex"/>
    <property type="evidence" value="ECO:0007669"/>
    <property type="project" value="TreeGrafter"/>
</dbReference>
<dbReference type="InterPro" id="IPR036397">
    <property type="entry name" value="RNaseH_sf"/>
</dbReference>
<dbReference type="InterPro" id="IPR002562">
    <property type="entry name" value="3'-5'_exonuclease_dom"/>
</dbReference>
<reference evidence="2" key="1">
    <citation type="submission" date="2021-01" db="UniProtKB">
        <authorList>
            <consortium name="EnsemblMetazoa"/>
        </authorList>
    </citation>
    <scope>IDENTIFICATION</scope>
</reference>
<accession>A0A7M5UW67</accession>
<dbReference type="PANTHER" id="PTHR46628:SF1">
    <property type="entry name" value="PIRNA BIOGENESIS PROTEIN EXD1"/>
    <property type="match status" value="1"/>
</dbReference>
<proteinExistence type="predicted"/>
<dbReference type="Pfam" id="PF01612">
    <property type="entry name" value="DNA_pol_A_exo1"/>
    <property type="match status" value="1"/>
</dbReference>
<dbReference type="InterPro" id="IPR052144">
    <property type="entry name" value="piRNA_biogenesis_EXD1"/>
</dbReference>
<sequence>MADEDTIFLIDVLVLGNNAFAYGLKEILESTEVVKLMFDCRRDSDTLWQEFGVRLTNVLDMQLFEYMVREVAGYQLPTPAKPWHWRRPVVFGLDATVDKYVRSNDKSSMGILDVKRLPS</sequence>
<feature type="domain" description="3'-5' exonuclease" evidence="1">
    <location>
        <begin position="5"/>
        <end position="69"/>
    </location>
</feature>
<keyword evidence="3" id="KW-1185">Reference proteome</keyword>
<dbReference type="OrthoDB" id="26838at2759"/>
<dbReference type="Gene3D" id="3.30.420.10">
    <property type="entry name" value="Ribonuclease H-like superfamily/Ribonuclease H"/>
    <property type="match status" value="1"/>
</dbReference>
<dbReference type="InterPro" id="IPR012337">
    <property type="entry name" value="RNaseH-like_sf"/>
</dbReference>
<evidence type="ECO:0000259" key="1">
    <source>
        <dbReference type="Pfam" id="PF01612"/>
    </source>
</evidence>
<dbReference type="GO" id="GO:0003676">
    <property type="term" value="F:nucleic acid binding"/>
    <property type="evidence" value="ECO:0007669"/>
    <property type="project" value="InterPro"/>
</dbReference>
<protein>
    <recommendedName>
        <fullName evidence="1">3'-5' exonuclease domain-containing protein</fullName>
    </recommendedName>
</protein>
<evidence type="ECO:0000313" key="3">
    <source>
        <dbReference type="Proteomes" id="UP000594262"/>
    </source>
</evidence>
<organism evidence="2 3">
    <name type="scientific">Clytia hemisphaerica</name>
    <dbReference type="NCBI Taxonomy" id="252671"/>
    <lineage>
        <taxon>Eukaryota</taxon>
        <taxon>Metazoa</taxon>
        <taxon>Cnidaria</taxon>
        <taxon>Hydrozoa</taxon>
        <taxon>Hydroidolina</taxon>
        <taxon>Leptothecata</taxon>
        <taxon>Obeliida</taxon>
        <taxon>Clytiidae</taxon>
        <taxon>Clytia</taxon>
    </lineage>
</organism>
<evidence type="ECO:0000313" key="2">
    <source>
        <dbReference type="EnsemblMetazoa" id="CLYHEMP003612.1"/>
    </source>
</evidence>
<dbReference type="SUPFAM" id="SSF53098">
    <property type="entry name" value="Ribonuclease H-like"/>
    <property type="match status" value="1"/>
</dbReference>
<dbReference type="Proteomes" id="UP000594262">
    <property type="component" value="Unplaced"/>
</dbReference>
<dbReference type="GO" id="GO:0034587">
    <property type="term" value="P:piRNA processing"/>
    <property type="evidence" value="ECO:0007669"/>
    <property type="project" value="TreeGrafter"/>
</dbReference>
<dbReference type="AlphaFoldDB" id="A0A7M5UW67"/>
<dbReference type="EnsemblMetazoa" id="CLYHEMT003612.1">
    <property type="protein sequence ID" value="CLYHEMP003612.1"/>
    <property type="gene ID" value="CLYHEMG003612"/>
</dbReference>
<dbReference type="GO" id="GO:0008408">
    <property type="term" value="F:3'-5' exonuclease activity"/>
    <property type="evidence" value="ECO:0007669"/>
    <property type="project" value="InterPro"/>
</dbReference>
<name>A0A7M5UW67_9CNID</name>